<dbReference type="EMBL" id="MGAF01000054">
    <property type="protein sequence ID" value="OGK39229.1"/>
    <property type="molecule type" value="Genomic_DNA"/>
</dbReference>
<protein>
    <submittedName>
        <fullName evidence="1">Toxin</fullName>
    </submittedName>
</protein>
<evidence type="ECO:0000313" key="2">
    <source>
        <dbReference type="Proteomes" id="UP000179270"/>
    </source>
</evidence>
<gene>
    <name evidence="1" type="ORF">A3A74_07390</name>
</gene>
<dbReference type="STRING" id="1802055.A3A74_07390"/>
<accession>A0A1F7I778</accession>
<reference evidence="1 2" key="1">
    <citation type="journal article" date="2016" name="Nat. Commun.">
        <title>Thousands of microbial genomes shed light on interconnected biogeochemical processes in an aquifer system.</title>
        <authorList>
            <person name="Anantharaman K."/>
            <person name="Brown C.T."/>
            <person name="Hug L.A."/>
            <person name="Sharon I."/>
            <person name="Castelle C.J."/>
            <person name="Probst A.J."/>
            <person name="Thomas B.C."/>
            <person name="Singh A."/>
            <person name="Wilkins M.J."/>
            <person name="Karaoz U."/>
            <person name="Brodie E.L."/>
            <person name="Williams K.H."/>
            <person name="Hubbard S.S."/>
            <person name="Banfield J.F."/>
        </authorList>
    </citation>
    <scope>NUCLEOTIDE SEQUENCE [LARGE SCALE GENOMIC DNA]</scope>
</reference>
<organism evidence="1 2">
    <name type="scientific">Candidatus Roizmanbacteria bacterium RIFCSPLOWO2_01_FULL_35_13</name>
    <dbReference type="NCBI Taxonomy" id="1802055"/>
    <lineage>
        <taxon>Bacteria</taxon>
        <taxon>Candidatus Roizmaniibacteriota</taxon>
    </lineage>
</organism>
<sequence>MKPYRFSKDKDKFLKEKRGVGFSEIIKALEERQILKSTDYPNKKKFPNQKMMLVKIKKYIYVVPYVESEKEFFLKTIYPSRKYTKKYLSKKL</sequence>
<proteinExistence type="predicted"/>
<dbReference type="AlphaFoldDB" id="A0A1F7I778"/>
<evidence type="ECO:0000313" key="1">
    <source>
        <dbReference type="EMBL" id="OGK39229.1"/>
    </source>
</evidence>
<name>A0A1F7I778_9BACT</name>
<comment type="caution">
    <text evidence="1">The sequence shown here is derived from an EMBL/GenBank/DDBJ whole genome shotgun (WGS) entry which is preliminary data.</text>
</comment>
<dbReference type="Proteomes" id="UP000179270">
    <property type="component" value="Unassembled WGS sequence"/>
</dbReference>